<name>A0A8S1AAK1_ARCPL</name>
<dbReference type="EMBL" id="CADEBC010000519">
    <property type="protein sequence ID" value="CAB3243541.1"/>
    <property type="molecule type" value="Genomic_DNA"/>
</dbReference>
<keyword evidence="2" id="KW-1185">Reference proteome</keyword>
<comment type="caution">
    <text evidence="1">The sequence shown here is derived from an EMBL/GenBank/DDBJ whole genome shotgun (WGS) entry which is preliminary data.</text>
</comment>
<evidence type="ECO:0000313" key="2">
    <source>
        <dbReference type="Proteomes" id="UP000494106"/>
    </source>
</evidence>
<dbReference type="AlphaFoldDB" id="A0A8S1AAK1"/>
<accession>A0A8S1AAK1</accession>
<proteinExistence type="predicted"/>
<gene>
    <name evidence="1" type="ORF">APLA_LOCUS9534</name>
</gene>
<evidence type="ECO:0000313" key="1">
    <source>
        <dbReference type="EMBL" id="CAB3243541.1"/>
    </source>
</evidence>
<organism evidence="1 2">
    <name type="scientific">Arctia plantaginis</name>
    <name type="common">Wood tiger moth</name>
    <name type="synonym">Phalaena plantaginis</name>
    <dbReference type="NCBI Taxonomy" id="874455"/>
    <lineage>
        <taxon>Eukaryota</taxon>
        <taxon>Metazoa</taxon>
        <taxon>Ecdysozoa</taxon>
        <taxon>Arthropoda</taxon>
        <taxon>Hexapoda</taxon>
        <taxon>Insecta</taxon>
        <taxon>Pterygota</taxon>
        <taxon>Neoptera</taxon>
        <taxon>Endopterygota</taxon>
        <taxon>Lepidoptera</taxon>
        <taxon>Glossata</taxon>
        <taxon>Ditrysia</taxon>
        <taxon>Noctuoidea</taxon>
        <taxon>Erebidae</taxon>
        <taxon>Arctiinae</taxon>
        <taxon>Arctia</taxon>
    </lineage>
</organism>
<reference evidence="1 2" key="1">
    <citation type="submission" date="2020-04" db="EMBL/GenBank/DDBJ databases">
        <authorList>
            <person name="Wallbank WR R."/>
            <person name="Pardo Diaz C."/>
            <person name="Kozak K."/>
            <person name="Martin S."/>
            <person name="Jiggins C."/>
            <person name="Moest M."/>
            <person name="Warren A I."/>
            <person name="Byers J.R.P. K."/>
            <person name="Montejo-Kovacevich G."/>
            <person name="Yen C E."/>
        </authorList>
    </citation>
    <scope>NUCLEOTIDE SEQUENCE [LARGE SCALE GENOMIC DNA]</scope>
</reference>
<dbReference type="OrthoDB" id="7464434at2759"/>
<protein>
    <submittedName>
        <fullName evidence="1">Uncharacterized protein</fullName>
    </submittedName>
</protein>
<dbReference type="Proteomes" id="UP000494106">
    <property type="component" value="Unassembled WGS sequence"/>
</dbReference>
<sequence length="74" mass="8122">MILHILGLTPDCIDEIANNAINTDASPQIDIILEGATKKIELKRESNKIFNPIAIIKANIGEREQVKLNISVGE</sequence>